<comment type="similarity">
    <text evidence="5">Belongs to the bacterial solute-binding protein PotD/PotF family.</text>
</comment>
<dbReference type="GO" id="GO:0019808">
    <property type="term" value="F:polyamine binding"/>
    <property type="evidence" value="ECO:0007669"/>
    <property type="project" value="InterPro"/>
</dbReference>
<dbReference type="SUPFAM" id="SSF53850">
    <property type="entry name" value="Periplasmic binding protein-like II"/>
    <property type="match status" value="1"/>
</dbReference>
<dbReference type="GO" id="GO:0015846">
    <property type="term" value="P:polyamine transport"/>
    <property type="evidence" value="ECO:0007669"/>
    <property type="project" value="InterPro"/>
</dbReference>
<organism evidence="6 7">
    <name type="scientific">Nitrosospira briensis</name>
    <dbReference type="NCBI Taxonomy" id="35799"/>
    <lineage>
        <taxon>Bacteria</taxon>
        <taxon>Pseudomonadati</taxon>
        <taxon>Pseudomonadota</taxon>
        <taxon>Betaproteobacteria</taxon>
        <taxon>Nitrosomonadales</taxon>
        <taxon>Nitrosomonadaceae</taxon>
        <taxon>Nitrosospira</taxon>
    </lineage>
</organism>
<keyword evidence="3" id="KW-0732">Signal</keyword>
<dbReference type="STRING" id="1266925.GCA_000619905_00721"/>
<keyword evidence="7" id="KW-1185">Reference proteome</keyword>
<dbReference type="PANTHER" id="PTHR30222">
    <property type="entry name" value="SPERMIDINE/PUTRESCINE-BINDING PERIPLASMIC PROTEIN"/>
    <property type="match status" value="1"/>
</dbReference>
<evidence type="ECO:0000256" key="1">
    <source>
        <dbReference type="ARBA" id="ARBA00004418"/>
    </source>
</evidence>
<sequence length="373" mass="42163">MKPQRRSPMPLVSLLFLLAWLVLLSAGCAKRDQNTARATGNVLHLFNWNNYIAPETVDRFEEFCNCELAQDYYSDNEEMLAKLAAGAAGYDLIVPTGNAMDTLIRQGALRPLDKSLLPNLRNINPAYLDTAFDPGNKYSVPYAYTLTLLGFNQEKIKELGLPTDTWAIIFEPKYLEKIKGRVTVLDSQRELMAAALKYLGYSVNDADEKHWKEAADLIVRAKPYWAAFSNTSYIKELAVGNLWLAHGYSNDMFQAALDAKRTGRRFKIGYSTPKEGAVLALDSMVLPQSGNRPGLAHQFMNFMLDGKNSAELTNLIGSGNPNTDAMQYIRPEIADNEAIFPDTETLSRLEMLHDLDRRQRRRLSRLWTEIKLR</sequence>
<accession>A0A1I4XL72</accession>
<comment type="function">
    <text evidence="5">Required for the activity of the bacterial periplasmic transport system of putrescine.</text>
</comment>
<reference evidence="7" key="1">
    <citation type="submission" date="2016-10" db="EMBL/GenBank/DDBJ databases">
        <authorList>
            <person name="Varghese N."/>
        </authorList>
    </citation>
    <scope>NUCLEOTIDE SEQUENCE [LARGE SCALE GENOMIC DNA]</scope>
    <source>
        <strain evidence="7">Nsp8</strain>
    </source>
</reference>
<name>A0A1I4XL72_9PROT</name>
<dbReference type="Proteomes" id="UP000183107">
    <property type="component" value="Unassembled WGS sequence"/>
</dbReference>
<dbReference type="Pfam" id="PF13416">
    <property type="entry name" value="SBP_bac_8"/>
    <property type="match status" value="1"/>
</dbReference>
<dbReference type="InterPro" id="IPR006059">
    <property type="entry name" value="SBP"/>
</dbReference>
<dbReference type="RefSeq" id="WP_074793647.1">
    <property type="nucleotide sequence ID" value="NZ_FOVJ01000001.1"/>
</dbReference>
<dbReference type="PRINTS" id="PR00909">
    <property type="entry name" value="SPERMDNBNDNG"/>
</dbReference>
<evidence type="ECO:0000313" key="7">
    <source>
        <dbReference type="Proteomes" id="UP000183107"/>
    </source>
</evidence>
<keyword evidence="2 5" id="KW-0813">Transport</keyword>
<evidence type="ECO:0000256" key="4">
    <source>
        <dbReference type="ARBA" id="ARBA00022764"/>
    </source>
</evidence>
<proteinExistence type="inferred from homology"/>
<evidence type="ECO:0000256" key="5">
    <source>
        <dbReference type="PIRNR" id="PIRNR019574"/>
    </source>
</evidence>
<evidence type="ECO:0000256" key="2">
    <source>
        <dbReference type="ARBA" id="ARBA00022448"/>
    </source>
</evidence>
<dbReference type="PANTHER" id="PTHR30222:SF17">
    <property type="entry name" value="SPERMIDINE_PUTRESCINE-BINDING PERIPLASMIC PROTEIN"/>
    <property type="match status" value="1"/>
</dbReference>
<dbReference type="CDD" id="cd13590">
    <property type="entry name" value="PBP2_PotD_PotF_like"/>
    <property type="match status" value="1"/>
</dbReference>
<evidence type="ECO:0000313" key="6">
    <source>
        <dbReference type="EMBL" id="SFN26020.1"/>
    </source>
</evidence>
<dbReference type="AlphaFoldDB" id="A0A1I4XL72"/>
<dbReference type="Gene3D" id="3.40.190.10">
    <property type="entry name" value="Periplasmic binding protein-like II"/>
    <property type="match status" value="2"/>
</dbReference>
<dbReference type="EMBL" id="FOVJ01000001">
    <property type="protein sequence ID" value="SFN26020.1"/>
    <property type="molecule type" value="Genomic_DNA"/>
</dbReference>
<keyword evidence="4 5" id="KW-0574">Periplasm</keyword>
<evidence type="ECO:0000256" key="3">
    <source>
        <dbReference type="ARBA" id="ARBA00022729"/>
    </source>
</evidence>
<gene>
    <name evidence="6" type="ORF">SAMN05216386_0167</name>
</gene>
<dbReference type="PIRSF" id="PIRSF019574">
    <property type="entry name" value="Periplasmic_polyamine_BP"/>
    <property type="match status" value="1"/>
</dbReference>
<protein>
    <recommendedName>
        <fullName evidence="5">Putrescine-binding periplasmic protein</fullName>
    </recommendedName>
</protein>
<dbReference type="InterPro" id="IPR001188">
    <property type="entry name" value="Sperm_putr-bd"/>
</dbReference>
<dbReference type="PROSITE" id="PS51257">
    <property type="entry name" value="PROKAR_LIPOPROTEIN"/>
    <property type="match status" value="1"/>
</dbReference>
<comment type="subcellular location">
    <subcellularLocation>
        <location evidence="1 5">Periplasm</location>
    </subcellularLocation>
</comment>
<dbReference type="GO" id="GO:0042597">
    <property type="term" value="C:periplasmic space"/>
    <property type="evidence" value="ECO:0007669"/>
    <property type="project" value="UniProtKB-SubCell"/>
</dbReference>